<organism evidence="2 3">
    <name type="scientific">Glaciihabitans tibetensis</name>
    <dbReference type="NCBI Taxonomy" id="1266600"/>
    <lineage>
        <taxon>Bacteria</taxon>
        <taxon>Bacillati</taxon>
        <taxon>Actinomycetota</taxon>
        <taxon>Actinomycetes</taxon>
        <taxon>Micrococcales</taxon>
        <taxon>Microbacteriaceae</taxon>
        <taxon>Glaciihabitans</taxon>
    </lineage>
</organism>
<name>A0A2T0V386_9MICO</name>
<dbReference type="Proteomes" id="UP000237983">
    <property type="component" value="Unassembled WGS sequence"/>
</dbReference>
<evidence type="ECO:0000313" key="3">
    <source>
        <dbReference type="Proteomes" id="UP000237983"/>
    </source>
</evidence>
<evidence type="ECO:0000313" key="2">
    <source>
        <dbReference type="EMBL" id="PRY64621.1"/>
    </source>
</evidence>
<dbReference type="OrthoDB" id="5125123at2"/>
<sequence>MSLRDKLLPPRDGHGRPGGVPPAITERFGNPKARPKVVQVYNPRIGWSALEKRVPLTQELVSELRASGATMVDARWRSHRHRIALLQLNLAPGES</sequence>
<feature type="compositionally biased region" description="Basic and acidic residues" evidence="1">
    <location>
        <begin position="1"/>
        <end position="15"/>
    </location>
</feature>
<proteinExistence type="predicted"/>
<feature type="region of interest" description="Disordered" evidence="1">
    <location>
        <begin position="1"/>
        <end position="29"/>
    </location>
</feature>
<dbReference type="EMBL" id="PVTL01000012">
    <property type="protein sequence ID" value="PRY64621.1"/>
    <property type="molecule type" value="Genomic_DNA"/>
</dbReference>
<evidence type="ECO:0000256" key="1">
    <source>
        <dbReference type="SAM" id="MobiDB-lite"/>
    </source>
</evidence>
<keyword evidence="3" id="KW-1185">Reference proteome</keyword>
<gene>
    <name evidence="2" type="ORF">B0I08_1125</name>
</gene>
<dbReference type="RefSeq" id="WP_106214932.1">
    <property type="nucleotide sequence ID" value="NZ_PVTL01000012.1"/>
</dbReference>
<comment type="caution">
    <text evidence="2">The sequence shown here is derived from an EMBL/GenBank/DDBJ whole genome shotgun (WGS) entry which is preliminary data.</text>
</comment>
<dbReference type="AlphaFoldDB" id="A0A2T0V386"/>
<protein>
    <submittedName>
        <fullName evidence="2">Uncharacterized protein</fullName>
    </submittedName>
</protein>
<accession>A0A2T0V386</accession>
<reference evidence="2 3" key="1">
    <citation type="submission" date="2018-03" db="EMBL/GenBank/DDBJ databases">
        <title>Genomic Encyclopedia of Type Strains, Phase III (KMG-III): the genomes of soil and plant-associated and newly described type strains.</title>
        <authorList>
            <person name="Whitman W."/>
        </authorList>
    </citation>
    <scope>NUCLEOTIDE SEQUENCE [LARGE SCALE GENOMIC DNA]</scope>
    <source>
        <strain evidence="2 3">CGMCC 1.12484</strain>
    </source>
</reference>